<name>A0A9D6V5N2_9BACT</name>
<dbReference type="Pfam" id="PF13458">
    <property type="entry name" value="Peripla_BP_6"/>
    <property type="match status" value="1"/>
</dbReference>
<evidence type="ECO:0000256" key="2">
    <source>
        <dbReference type="ARBA" id="ARBA00022729"/>
    </source>
</evidence>
<dbReference type="EMBL" id="JACRDE010000595">
    <property type="protein sequence ID" value="MBI5252323.1"/>
    <property type="molecule type" value="Genomic_DNA"/>
</dbReference>
<keyword evidence="2" id="KW-0732">Signal</keyword>
<proteinExistence type="inferred from homology"/>
<dbReference type="PANTHER" id="PTHR47235">
    <property type="entry name" value="BLR6548 PROTEIN"/>
    <property type="match status" value="1"/>
</dbReference>
<evidence type="ECO:0000313" key="5">
    <source>
        <dbReference type="Proteomes" id="UP000807825"/>
    </source>
</evidence>
<reference evidence="4" key="1">
    <citation type="submission" date="2020-07" db="EMBL/GenBank/DDBJ databases">
        <title>Huge and variable diversity of episymbiotic CPR bacteria and DPANN archaea in groundwater ecosystems.</title>
        <authorList>
            <person name="He C.Y."/>
            <person name="Keren R."/>
            <person name="Whittaker M."/>
            <person name="Farag I.F."/>
            <person name="Doudna J."/>
            <person name="Cate J.H.D."/>
            <person name="Banfield J.F."/>
        </authorList>
    </citation>
    <scope>NUCLEOTIDE SEQUENCE</scope>
    <source>
        <strain evidence="4">NC_groundwater_1664_Pr3_B-0.1um_52_9</strain>
    </source>
</reference>
<organism evidence="4 5">
    <name type="scientific">Desulfomonile tiedjei</name>
    <dbReference type="NCBI Taxonomy" id="2358"/>
    <lineage>
        <taxon>Bacteria</taxon>
        <taxon>Pseudomonadati</taxon>
        <taxon>Thermodesulfobacteriota</taxon>
        <taxon>Desulfomonilia</taxon>
        <taxon>Desulfomonilales</taxon>
        <taxon>Desulfomonilaceae</taxon>
        <taxon>Desulfomonile</taxon>
    </lineage>
</organism>
<protein>
    <submittedName>
        <fullName evidence="4">ABC transporter substrate-binding protein</fullName>
    </submittedName>
</protein>
<gene>
    <name evidence="4" type="ORF">HY912_22745</name>
</gene>
<evidence type="ECO:0000256" key="1">
    <source>
        <dbReference type="ARBA" id="ARBA00010062"/>
    </source>
</evidence>
<sequence>MSKKVFLAVFALILLHSLIPPEIPAQEIIKFGAVLPLTGVFGFAGTDTAVAFDDALTLINEEGGINGKKIKWVIEDGQYKLDVAVEAFRRIMEQEKPLFMFGESTALSKTMAKDINERYQVLYASSSFSAELAQSRLNPLSFLAGPTYGDMFAILLKYIAKEKPGAKVVFFCSDSEFGKDPLKYGRITCEKLRIKLVGEILVPLGVKEITGYVDQLQNYEPDFVIFQGFLFDPIPAVIQKCRERGMKTSFMGTFWSATRMILDRLGPLAEGYTVVNPYMYWWNDDVPMIRKIRAYSEKKYPDVKYRDNFYMQGFMAALIAVDCLRRADRAGELNGPGLIKALRTTVNFDSGGLCARATMRNNRLPVGRVWKANVEKKIYEPVSDWIQLDRYNE</sequence>
<dbReference type="Proteomes" id="UP000807825">
    <property type="component" value="Unassembled WGS sequence"/>
</dbReference>
<dbReference type="InterPro" id="IPR028082">
    <property type="entry name" value="Peripla_BP_I"/>
</dbReference>
<comment type="caution">
    <text evidence="4">The sequence shown here is derived from an EMBL/GenBank/DDBJ whole genome shotgun (WGS) entry which is preliminary data.</text>
</comment>
<dbReference type="Gene3D" id="3.40.50.2300">
    <property type="match status" value="2"/>
</dbReference>
<dbReference type="InterPro" id="IPR028081">
    <property type="entry name" value="Leu-bd"/>
</dbReference>
<comment type="similarity">
    <text evidence="1">Belongs to the leucine-binding protein family.</text>
</comment>
<dbReference type="CDD" id="cd06334">
    <property type="entry name" value="PBP1_ABC_ligand_binding-like"/>
    <property type="match status" value="1"/>
</dbReference>
<evidence type="ECO:0000313" key="4">
    <source>
        <dbReference type="EMBL" id="MBI5252323.1"/>
    </source>
</evidence>
<accession>A0A9D6V5N2</accession>
<dbReference type="PANTHER" id="PTHR47235:SF1">
    <property type="entry name" value="BLR6548 PROTEIN"/>
    <property type="match status" value="1"/>
</dbReference>
<dbReference type="SUPFAM" id="SSF53822">
    <property type="entry name" value="Periplasmic binding protein-like I"/>
    <property type="match status" value="1"/>
</dbReference>
<evidence type="ECO:0000259" key="3">
    <source>
        <dbReference type="Pfam" id="PF13458"/>
    </source>
</evidence>
<feature type="domain" description="Leucine-binding protein" evidence="3">
    <location>
        <begin position="29"/>
        <end position="374"/>
    </location>
</feature>
<dbReference type="AlphaFoldDB" id="A0A9D6V5N2"/>